<dbReference type="GO" id="GO:0008757">
    <property type="term" value="F:S-adenosylmethionine-dependent methyltransferase activity"/>
    <property type="evidence" value="ECO:0007669"/>
    <property type="project" value="InterPro"/>
</dbReference>
<organism evidence="2 3">
    <name type="scientific">Strigomonas culicis</name>
    <dbReference type="NCBI Taxonomy" id="28005"/>
    <lineage>
        <taxon>Eukaryota</taxon>
        <taxon>Discoba</taxon>
        <taxon>Euglenozoa</taxon>
        <taxon>Kinetoplastea</taxon>
        <taxon>Metakinetoplastina</taxon>
        <taxon>Trypanosomatida</taxon>
        <taxon>Trypanosomatidae</taxon>
        <taxon>Strigomonadinae</taxon>
        <taxon>Strigomonas</taxon>
    </lineage>
</organism>
<dbReference type="AlphaFoldDB" id="S9TUN7"/>
<evidence type="ECO:0000313" key="2">
    <source>
        <dbReference type="EMBL" id="EPY22102.1"/>
    </source>
</evidence>
<sequence>MKIITKIILGTSCVTAFAGSAYVAAVTLAPPPSYTVSNSDRLRSYEKLAINNDYEKKTKCQEFYLGLSRWRRKMLREEGLLQGRVLEVGAGCGGNVAYYPSDYFTDDSESRKFLVRFLSLGASQLQVEGSVSEEELSSKSSYLIERITKSTPCDEIILCDRAAGMVESCILKVQSRFGYTPYRYPDYDVATIRAAVDALAKKAPHTAVAYRKRKTIQGDGTVAEVIVSPLEDHADSTDRVMGGEHADRAIAPILHELEPGDHLPLLTAEGTREVARRGLYIACRQHFRQAVLRALRDEEEHVLQKREERGSLAGHHSPLFEAESEKKLKRTLHLAKNKKSHDEASAPAPLSVHPPKTLCDEANQTVGAQPLFAVANYAAEQLPFADNSFDTVVDMFGLCSYDDPVRALRELSRVCRPGGKLLLIEHGRGHAARVNTHLDKWAPRHAKTWGCWWNRDIRRVIRLSGLTVEKWESKHFGTSHYIVAKPFKTMSEWDAFQSAQ</sequence>
<protein>
    <recommendedName>
        <fullName evidence="1">Methyltransferase type 11 domain-containing protein</fullName>
    </recommendedName>
</protein>
<dbReference type="OrthoDB" id="416496at2759"/>
<dbReference type="Proteomes" id="UP000015354">
    <property type="component" value="Unassembled WGS sequence"/>
</dbReference>
<dbReference type="Gene3D" id="3.40.50.150">
    <property type="entry name" value="Vaccinia Virus protein VP39"/>
    <property type="match status" value="1"/>
</dbReference>
<dbReference type="InterPro" id="IPR050508">
    <property type="entry name" value="Methyltransf_Superfamily"/>
</dbReference>
<dbReference type="CDD" id="cd02440">
    <property type="entry name" value="AdoMet_MTases"/>
    <property type="match status" value="1"/>
</dbReference>
<dbReference type="InterPro" id="IPR013216">
    <property type="entry name" value="Methyltransf_11"/>
</dbReference>
<dbReference type="PANTHER" id="PTHR42912:SF80">
    <property type="entry name" value="METHYLTRANSFERASE DOMAIN-CONTAINING PROTEIN"/>
    <property type="match status" value="1"/>
</dbReference>
<feature type="domain" description="Methyltransferase type 11" evidence="1">
    <location>
        <begin position="356"/>
        <end position="422"/>
    </location>
</feature>
<proteinExistence type="predicted"/>
<dbReference type="PANTHER" id="PTHR42912">
    <property type="entry name" value="METHYLTRANSFERASE"/>
    <property type="match status" value="1"/>
</dbReference>
<dbReference type="SUPFAM" id="SSF53335">
    <property type="entry name" value="S-adenosyl-L-methionine-dependent methyltransferases"/>
    <property type="match status" value="1"/>
</dbReference>
<dbReference type="EMBL" id="ATMH01008346">
    <property type="protein sequence ID" value="EPY22102.1"/>
    <property type="molecule type" value="Genomic_DNA"/>
</dbReference>
<name>S9TUN7_9TRYP</name>
<evidence type="ECO:0000313" key="3">
    <source>
        <dbReference type="Proteomes" id="UP000015354"/>
    </source>
</evidence>
<keyword evidence="3" id="KW-1185">Reference proteome</keyword>
<evidence type="ECO:0000259" key="1">
    <source>
        <dbReference type="Pfam" id="PF08241"/>
    </source>
</evidence>
<gene>
    <name evidence="2" type="ORF">STCU_08346</name>
</gene>
<dbReference type="InterPro" id="IPR029063">
    <property type="entry name" value="SAM-dependent_MTases_sf"/>
</dbReference>
<comment type="caution">
    <text evidence="2">The sequence shown here is derived from an EMBL/GenBank/DDBJ whole genome shotgun (WGS) entry which is preliminary data.</text>
</comment>
<reference evidence="2 3" key="1">
    <citation type="journal article" date="2013" name="PLoS ONE">
        <title>Predicting the Proteins of Angomonas deanei, Strigomonas culicis and Their Respective Endosymbionts Reveals New Aspects of the Trypanosomatidae Family.</title>
        <authorList>
            <person name="Motta M.C."/>
            <person name="Martins A.C."/>
            <person name="de Souza S.S."/>
            <person name="Catta-Preta C.M."/>
            <person name="Silva R."/>
            <person name="Klein C.C."/>
            <person name="de Almeida L.G."/>
            <person name="de Lima Cunha O."/>
            <person name="Ciapina L.P."/>
            <person name="Brocchi M."/>
            <person name="Colabardini A.C."/>
            <person name="de Araujo Lima B."/>
            <person name="Machado C.R."/>
            <person name="de Almeida Soares C.M."/>
            <person name="Probst C.M."/>
            <person name="de Menezes C.B."/>
            <person name="Thompson C.E."/>
            <person name="Bartholomeu D.C."/>
            <person name="Gradia D.F."/>
            <person name="Pavoni D.P."/>
            <person name="Grisard E.C."/>
            <person name="Fantinatti-Garboggini F."/>
            <person name="Marchini F.K."/>
            <person name="Rodrigues-Luiz G.F."/>
            <person name="Wagner G."/>
            <person name="Goldman G.H."/>
            <person name="Fietto J.L."/>
            <person name="Elias M.C."/>
            <person name="Goldman M.H."/>
            <person name="Sagot M.F."/>
            <person name="Pereira M."/>
            <person name="Stoco P.H."/>
            <person name="de Mendonca-Neto R.P."/>
            <person name="Teixeira S.M."/>
            <person name="Maciel T.E."/>
            <person name="de Oliveira Mendes T.A."/>
            <person name="Urmenyi T.P."/>
            <person name="de Souza W."/>
            <person name="Schenkman S."/>
            <person name="de Vasconcelos A.T."/>
        </authorList>
    </citation>
    <scope>NUCLEOTIDE SEQUENCE [LARGE SCALE GENOMIC DNA]</scope>
</reference>
<dbReference type="Pfam" id="PF08241">
    <property type="entry name" value="Methyltransf_11"/>
    <property type="match status" value="1"/>
</dbReference>
<accession>S9TUN7</accession>